<protein>
    <submittedName>
        <fullName evidence="6">AcrR family transcriptional regulator</fullName>
    </submittedName>
</protein>
<dbReference type="PANTHER" id="PTHR30055:SF234">
    <property type="entry name" value="HTH-TYPE TRANSCRIPTIONAL REGULATOR BETI"/>
    <property type="match status" value="1"/>
</dbReference>
<dbReference type="EMBL" id="JACHJV010000001">
    <property type="protein sequence ID" value="MBB4927195.1"/>
    <property type="molecule type" value="Genomic_DNA"/>
</dbReference>
<evidence type="ECO:0000313" key="7">
    <source>
        <dbReference type="Proteomes" id="UP000540506"/>
    </source>
</evidence>
<dbReference type="RefSeq" id="WP_184941239.1">
    <property type="nucleotide sequence ID" value="NZ_JACHJV010000001.1"/>
</dbReference>
<sequence>MDPRVDRTRQHVLACARELLLAEGAAAVTFSAVGRRARVSRNTLYRHWATSEQLLVDVTLQYYLDEPGAEAGGPQAPAPSVAAFLYAVRDNLRAPGTLAVLGALVAQAERDATSAEVLRQVAQLRQRALSAATGPLTDAQFAALVGPVFYQALIARRPLDDAFLDELISGLDRHLPTAR</sequence>
<evidence type="ECO:0000313" key="6">
    <source>
        <dbReference type="EMBL" id="MBB4927195.1"/>
    </source>
</evidence>
<reference evidence="6 7" key="1">
    <citation type="submission" date="2020-08" db="EMBL/GenBank/DDBJ databases">
        <title>Sequencing the genomes of 1000 actinobacteria strains.</title>
        <authorList>
            <person name="Klenk H.-P."/>
        </authorList>
    </citation>
    <scope>NUCLEOTIDE SEQUENCE [LARGE SCALE GENOMIC DNA]</scope>
    <source>
        <strain evidence="6 7">DSM 41654</strain>
    </source>
</reference>
<evidence type="ECO:0000256" key="1">
    <source>
        <dbReference type="ARBA" id="ARBA00023015"/>
    </source>
</evidence>
<dbReference type="InterPro" id="IPR050109">
    <property type="entry name" value="HTH-type_TetR-like_transc_reg"/>
</dbReference>
<dbReference type="GO" id="GO:0003700">
    <property type="term" value="F:DNA-binding transcription factor activity"/>
    <property type="evidence" value="ECO:0007669"/>
    <property type="project" value="TreeGrafter"/>
</dbReference>
<evidence type="ECO:0000256" key="4">
    <source>
        <dbReference type="PROSITE-ProRule" id="PRU00335"/>
    </source>
</evidence>
<feature type="DNA-binding region" description="H-T-H motif" evidence="4">
    <location>
        <begin position="29"/>
        <end position="48"/>
    </location>
</feature>
<keyword evidence="7" id="KW-1185">Reference proteome</keyword>
<keyword evidence="2 4" id="KW-0238">DNA-binding</keyword>
<dbReference type="Gene3D" id="1.10.357.10">
    <property type="entry name" value="Tetracycline Repressor, domain 2"/>
    <property type="match status" value="1"/>
</dbReference>
<dbReference type="InterPro" id="IPR001647">
    <property type="entry name" value="HTH_TetR"/>
</dbReference>
<dbReference type="AlphaFoldDB" id="A0A7W7VZ07"/>
<dbReference type="Pfam" id="PF00440">
    <property type="entry name" value="TetR_N"/>
    <property type="match status" value="1"/>
</dbReference>
<dbReference type="PRINTS" id="PR00455">
    <property type="entry name" value="HTHTETR"/>
</dbReference>
<dbReference type="InterPro" id="IPR036271">
    <property type="entry name" value="Tet_transcr_reg_TetR-rel_C_sf"/>
</dbReference>
<feature type="domain" description="HTH tetR-type" evidence="5">
    <location>
        <begin position="6"/>
        <end position="66"/>
    </location>
</feature>
<accession>A0A7W7VZ07</accession>
<organism evidence="6 7">
    <name type="scientific">Kitasatospora kifunensis</name>
    <name type="common">Streptomyces kifunensis</name>
    <dbReference type="NCBI Taxonomy" id="58351"/>
    <lineage>
        <taxon>Bacteria</taxon>
        <taxon>Bacillati</taxon>
        <taxon>Actinomycetota</taxon>
        <taxon>Actinomycetes</taxon>
        <taxon>Kitasatosporales</taxon>
        <taxon>Streptomycetaceae</taxon>
        <taxon>Kitasatospora</taxon>
    </lineage>
</organism>
<dbReference type="GO" id="GO:0000976">
    <property type="term" value="F:transcription cis-regulatory region binding"/>
    <property type="evidence" value="ECO:0007669"/>
    <property type="project" value="TreeGrafter"/>
</dbReference>
<name>A0A7W7VZ07_KITKI</name>
<keyword evidence="3" id="KW-0804">Transcription</keyword>
<evidence type="ECO:0000256" key="2">
    <source>
        <dbReference type="ARBA" id="ARBA00023125"/>
    </source>
</evidence>
<dbReference type="SUPFAM" id="SSF48498">
    <property type="entry name" value="Tetracyclin repressor-like, C-terminal domain"/>
    <property type="match status" value="1"/>
</dbReference>
<proteinExistence type="predicted"/>
<gene>
    <name evidence="6" type="ORF">FHR34_006188</name>
</gene>
<dbReference type="PROSITE" id="PS50977">
    <property type="entry name" value="HTH_TETR_2"/>
    <property type="match status" value="1"/>
</dbReference>
<dbReference type="Gene3D" id="1.10.10.60">
    <property type="entry name" value="Homeodomain-like"/>
    <property type="match status" value="1"/>
</dbReference>
<dbReference type="SUPFAM" id="SSF46689">
    <property type="entry name" value="Homeodomain-like"/>
    <property type="match status" value="1"/>
</dbReference>
<dbReference type="InterPro" id="IPR009057">
    <property type="entry name" value="Homeodomain-like_sf"/>
</dbReference>
<evidence type="ECO:0000256" key="3">
    <source>
        <dbReference type="ARBA" id="ARBA00023163"/>
    </source>
</evidence>
<keyword evidence="1" id="KW-0805">Transcription regulation</keyword>
<dbReference type="Proteomes" id="UP000540506">
    <property type="component" value="Unassembled WGS sequence"/>
</dbReference>
<comment type="caution">
    <text evidence="6">The sequence shown here is derived from an EMBL/GenBank/DDBJ whole genome shotgun (WGS) entry which is preliminary data.</text>
</comment>
<evidence type="ECO:0000259" key="5">
    <source>
        <dbReference type="PROSITE" id="PS50977"/>
    </source>
</evidence>
<dbReference type="PANTHER" id="PTHR30055">
    <property type="entry name" value="HTH-TYPE TRANSCRIPTIONAL REGULATOR RUTR"/>
    <property type="match status" value="1"/>
</dbReference>